<dbReference type="AlphaFoldDB" id="A0A158R5K6"/>
<accession>A0A158R5K6</accession>
<evidence type="ECO:0000313" key="3">
    <source>
        <dbReference type="WBParaSite" id="SMUV_0000719501-mRNA-1"/>
    </source>
</evidence>
<reference evidence="3" key="1">
    <citation type="submission" date="2016-04" db="UniProtKB">
        <authorList>
            <consortium name="WormBaseParasite"/>
        </authorList>
    </citation>
    <scope>IDENTIFICATION</scope>
</reference>
<dbReference type="Gene3D" id="1.10.150.670">
    <property type="entry name" value="Crossover junction endonuclease EME1, DNA-binding domain"/>
    <property type="match status" value="1"/>
</dbReference>
<sequence length="444" mass="50973">MDSDIICLSDDETTVAVEPPVSDSCLPLSPADIDISLNDCLLSANLDAEHTDVGTNVVSDKLLKRYTSQPISTNACTDDNKVNDLEPQPLNKRSKILPLKTYASENFEITKRNKQKKRTAEELERDAITRKAAQAKKLEERIAKKKENELAKKIAKFHRDLNASKKSKCEQNLFCIVDSSIFAAFDSLEATVRQIFTDRKIGEQLILETTSDMNICWKRRYLEACITDGQFIQKEKLVFEKFCMTFMTGDEFKQLNKSRKFFQKLEIISKSLPFSPQLTVVVYGAKSMNVESVTHIELEAYERYRIQLRFVNSIYEIGILIARMHRSIAKLLWHAEDAAKIIFETEKGVKEGTGLVKDWWSKMLKHTFRLHKDQHRALIERFPEPFSLTSQCVKCFLLLEMGMVDSIKFLANIRTDENRCIGPVIAKKIFYLLTSQDGTEIIDE</sequence>
<keyword evidence="2" id="KW-1185">Reference proteome</keyword>
<evidence type="ECO:0000256" key="1">
    <source>
        <dbReference type="SAM" id="Coils"/>
    </source>
</evidence>
<dbReference type="InterPro" id="IPR042530">
    <property type="entry name" value="EME1/EME2_C"/>
</dbReference>
<protein>
    <submittedName>
        <fullName evidence="3">Crossover junction endonuclease MUS81</fullName>
    </submittedName>
</protein>
<dbReference type="Proteomes" id="UP000046393">
    <property type="component" value="Unplaced"/>
</dbReference>
<name>A0A158R5K6_9BILA</name>
<proteinExistence type="predicted"/>
<dbReference type="WBParaSite" id="SMUV_0000719501-mRNA-1">
    <property type="protein sequence ID" value="SMUV_0000719501-mRNA-1"/>
    <property type="gene ID" value="SMUV_0000719501"/>
</dbReference>
<keyword evidence="1" id="KW-0175">Coiled coil</keyword>
<feature type="coiled-coil region" evidence="1">
    <location>
        <begin position="106"/>
        <end position="148"/>
    </location>
</feature>
<organism evidence="2 3">
    <name type="scientific">Syphacia muris</name>
    <dbReference type="NCBI Taxonomy" id="451379"/>
    <lineage>
        <taxon>Eukaryota</taxon>
        <taxon>Metazoa</taxon>
        <taxon>Ecdysozoa</taxon>
        <taxon>Nematoda</taxon>
        <taxon>Chromadorea</taxon>
        <taxon>Rhabditida</taxon>
        <taxon>Spirurina</taxon>
        <taxon>Oxyuridomorpha</taxon>
        <taxon>Oxyuroidea</taxon>
        <taxon>Oxyuridae</taxon>
        <taxon>Syphacia</taxon>
    </lineage>
</organism>
<evidence type="ECO:0000313" key="2">
    <source>
        <dbReference type="Proteomes" id="UP000046393"/>
    </source>
</evidence>